<dbReference type="CDD" id="cd05672">
    <property type="entry name" value="M20_ACY1L2-like"/>
    <property type="match status" value="1"/>
</dbReference>
<dbReference type="NCBIfam" id="TIGR01891">
    <property type="entry name" value="amidohydrolases"/>
    <property type="match status" value="1"/>
</dbReference>
<evidence type="ECO:0000313" key="3">
    <source>
        <dbReference type="EMBL" id="KAF5383562.1"/>
    </source>
</evidence>
<dbReference type="InterPro" id="IPR017439">
    <property type="entry name" value="Amidohydrolase"/>
</dbReference>
<dbReference type="InterPro" id="IPR036264">
    <property type="entry name" value="Bact_exopeptidase_dim_dom"/>
</dbReference>
<keyword evidence="4" id="KW-1185">Reference proteome</keyword>
<organism evidence="3 4">
    <name type="scientific">Tricholomella constricta</name>
    <dbReference type="NCBI Taxonomy" id="117010"/>
    <lineage>
        <taxon>Eukaryota</taxon>
        <taxon>Fungi</taxon>
        <taxon>Dikarya</taxon>
        <taxon>Basidiomycota</taxon>
        <taxon>Agaricomycotina</taxon>
        <taxon>Agaricomycetes</taxon>
        <taxon>Agaricomycetidae</taxon>
        <taxon>Agaricales</taxon>
        <taxon>Tricholomatineae</taxon>
        <taxon>Lyophyllaceae</taxon>
        <taxon>Tricholomella</taxon>
    </lineage>
</organism>
<dbReference type="OrthoDB" id="6119954at2759"/>
<evidence type="ECO:0000256" key="1">
    <source>
        <dbReference type="ARBA" id="ARBA00006247"/>
    </source>
</evidence>
<evidence type="ECO:0000259" key="2">
    <source>
        <dbReference type="Pfam" id="PF07687"/>
    </source>
</evidence>
<dbReference type="Pfam" id="PF01546">
    <property type="entry name" value="Peptidase_M20"/>
    <property type="match status" value="1"/>
</dbReference>
<dbReference type="SUPFAM" id="SSF55031">
    <property type="entry name" value="Bacterial exopeptidase dimerisation domain"/>
    <property type="match status" value="1"/>
</dbReference>
<dbReference type="Gene3D" id="3.30.70.360">
    <property type="match status" value="1"/>
</dbReference>
<protein>
    <recommendedName>
        <fullName evidence="2">Peptidase M20 dimerisation domain-containing protein</fullName>
    </recommendedName>
</protein>
<comment type="similarity">
    <text evidence="1">Belongs to the peptidase M20A family.</text>
</comment>
<gene>
    <name evidence="3" type="ORF">D9615_003763</name>
</gene>
<evidence type="ECO:0000313" key="4">
    <source>
        <dbReference type="Proteomes" id="UP000565441"/>
    </source>
</evidence>
<dbReference type="InterPro" id="IPR002933">
    <property type="entry name" value="Peptidase_M20"/>
</dbReference>
<dbReference type="InterPro" id="IPR052030">
    <property type="entry name" value="Peptidase_M20/M20A_hydrolases"/>
</dbReference>
<dbReference type="AlphaFoldDB" id="A0A8H5HHP8"/>
<dbReference type="SUPFAM" id="SSF53187">
    <property type="entry name" value="Zn-dependent exopeptidases"/>
    <property type="match status" value="1"/>
</dbReference>
<dbReference type="PANTHER" id="PTHR30575:SF0">
    <property type="entry name" value="XAA-ARG DIPEPTIDASE"/>
    <property type="match status" value="1"/>
</dbReference>
<reference evidence="3 4" key="1">
    <citation type="journal article" date="2020" name="ISME J.">
        <title>Uncovering the hidden diversity of litter-decomposition mechanisms in mushroom-forming fungi.</title>
        <authorList>
            <person name="Floudas D."/>
            <person name="Bentzer J."/>
            <person name="Ahren D."/>
            <person name="Johansson T."/>
            <person name="Persson P."/>
            <person name="Tunlid A."/>
        </authorList>
    </citation>
    <scope>NUCLEOTIDE SEQUENCE [LARGE SCALE GENOMIC DNA]</scope>
    <source>
        <strain evidence="3 4">CBS 661.87</strain>
    </source>
</reference>
<dbReference type="InterPro" id="IPR011650">
    <property type="entry name" value="Peptidase_M20_dimer"/>
</dbReference>
<dbReference type="FunFam" id="3.30.70.360:FF:000004">
    <property type="entry name" value="Peptidase M20 domain-containing protein 2"/>
    <property type="match status" value="1"/>
</dbReference>
<feature type="domain" description="Peptidase M20 dimerisation" evidence="2">
    <location>
        <begin position="265"/>
        <end position="354"/>
    </location>
</feature>
<dbReference type="Pfam" id="PF07687">
    <property type="entry name" value="M20_dimer"/>
    <property type="match status" value="1"/>
</dbReference>
<name>A0A8H5HHP8_9AGAR</name>
<dbReference type="PANTHER" id="PTHR30575">
    <property type="entry name" value="PEPTIDASE M20"/>
    <property type="match status" value="1"/>
</dbReference>
<accession>A0A8H5HHP8</accession>
<comment type="caution">
    <text evidence="3">The sequence shown here is derived from an EMBL/GenBank/DDBJ whole genome shotgun (WGS) entry which is preliminary data.</text>
</comment>
<dbReference type="EMBL" id="JAACJP010000006">
    <property type="protein sequence ID" value="KAF5383562.1"/>
    <property type="molecule type" value="Genomic_DNA"/>
</dbReference>
<dbReference type="Proteomes" id="UP000565441">
    <property type="component" value="Unassembled WGS sequence"/>
</dbReference>
<sequence length="510" mass="54889">MEFNDQPGCFSTLGKLLHRRRSSRTDWKSVGGGNTVVYHEPAGVRNVVEGVVKHNHISCGAGAEWILDPEGPPSYTSPDYLVSDAKYPLLDADIVKTIETTLDRLDTPLRDLSLKIHSYPELAFEEKYAHKIMTDFMEEHGFKVTRHYAGLRTAWHAEFTVGKGGRVLGVNSEMDALPGIGHACGHNLIAICGLGIAIAVKTALVAHSVAGKVIILGTPAEEGGGGKIVLLKKDAYREMDVCLMAHPAAGALNSSSNGITGAAQSMFIEFTGRTAHAAAAPWEGKNALDAAVVAYSAISALRQQIKPDHRIHGVVEGSNWTANTIPDNARLTYIVRAPNKAELTELAERVVGCFQGAAASSGCKVKVELAPAYLDLRQNSALAREFSINAISRYNMTINEIGSAASTDFVSMSLHFSQVHPFNIILLFTQGNVSYEIPSLHPLYAIPTSPNGGNHTAAFTRSAHTREAHAATMNVTRGLALTGFRVLFDTSFFKEVKGAFELDKTVRGAT</sequence>
<dbReference type="GO" id="GO:0016805">
    <property type="term" value="F:dipeptidase activity"/>
    <property type="evidence" value="ECO:0007669"/>
    <property type="project" value="TreeGrafter"/>
</dbReference>
<proteinExistence type="inferred from homology"/>
<dbReference type="Gene3D" id="3.40.630.10">
    <property type="entry name" value="Zn peptidases"/>
    <property type="match status" value="2"/>
</dbReference>